<sequence length="156" mass="18430">MIKYIRGVDKSFYKEDSSVAGVCLFVLELLLYVYFTMTTLPSASMFHMSMGFLIFILKKRRDDKHPFYSQVSSYRWLSLNHASVFFKKSLALLSLNTNTSYTRIWFGVSFRCSCSPSYHWHHVDGLNQYEVRRSFQTKENQEQVITLLRNSGFTWE</sequence>
<name>A0A8S9P8K1_BRACR</name>
<keyword evidence="1" id="KW-0812">Transmembrane</keyword>
<dbReference type="Proteomes" id="UP000712600">
    <property type="component" value="Unassembled WGS sequence"/>
</dbReference>
<comment type="caution">
    <text evidence="2">The sequence shown here is derived from an EMBL/GenBank/DDBJ whole genome shotgun (WGS) entry which is preliminary data.</text>
</comment>
<dbReference type="EMBL" id="QGKX02001521">
    <property type="protein sequence ID" value="KAF3511580.1"/>
    <property type="molecule type" value="Genomic_DNA"/>
</dbReference>
<evidence type="ECO:0000313" key="2">
    <source>
        <dbReference type="EMBL" id="KAF3511580.1"/>
    </source>
</evidence>
<organism evidence="2 3">
    <name type="scientific">Brassica cretica</name>
    <name type="common">Mustard</name>
    <dbReference type="NCBI Taxonomy" id="69181"/>
    <lineage>
        <taxon>Eukaryota</taxon>
        <taxon>Viridiplantae</taxon>
        <taxon>Streptophyta</taxon>
        <taxon>Embryophyta</taxon>
        <taxon>Tracheophyta</taxon>
        <taxon>Spermatophyta</taxon>
        <taxon>Magnoliopsida</taxon>
        <taxon>eudicotyledons</taxon>
        <taxon>Gunneridae</taxon>
        <taxon>Pentapetalae</taxon>
        <taxon>rosids</taxon>
        <taxon>malvids</taxon>
        <taxon>Brassicales</taxon>
        <taxon>Brassicaceae</taxon>
        <taxon>Brassiceae</taxon>
        <taxon>Brassica</taxon>
    </lineage>
</organism>
<keyword evidence="1" id="KW-1133">Transmembrane helix</keyword>
<dbReference type="AlphaFoldDB" id="A0A8S9P8K1"/>
<proteinExistence type="predicted"/>
<accession>A0A8S9P8K1</accession>
<gene>
    <name evidence="2" type="ORF">F2Q69_00004824</name>
</gene>
<evidence type="ECO:0000256" key="1">
    <source>
        <dbReference type="SAM" id="Phobius"/>
    </source>
</evidence>
<keyword evidence="1" id="KW-0472">Membrane</keyword>
<protein>
    <submittedName>
        <fullName evidence="2">Uncharacterized protein</fullName>
    </submittedName>
</protein>
<feature type="transmembrane region" description="Helical" evidence="1">
    <location>
        <begin position="12"/>
        <end position="34"/>
    </location>
</feature>
<reference evidence="2" key="1">
    <citation type="submission" date="2019-12" db="EMBL/GenBank/DDBJ databases">
        <title>Genome sequencing and annotation of Brassica cretica.</title>
        <authorList>
            <person name="Studholme D.J."/>
            <person name="Sarris P."/>
        </authorList>
    </citation>
    <scope>NUCLEOTIDE SEQUENCE</scope>
    <source>
        <strain evidence="2">PFS-109/04</strain>
        <tissue evidence="2">Leaf</tissue>
    </source>
</reference>
<evidence type="ECO:0000313" key="3">
    <source>
        <dbReference type="Proteomes" id="UP000712600"/>
    </source>
</evidence>